<organism evidence="1 2">
    <name type="scientific">Spirosoma endophyticum</name>
    <dbReference type="NCBI Taxonomy" id="662367"/>
    <lineage>
        <taxon>Bacteria</taxon>
        <taxon>Pseudomonadati</taxon>
        <taxon>Bacteroidota</taxon>
        <taxon>Cytophagia</taxon>
        <taxon>Cytophagales</taxon>
        <taxon>Cytophagaceae</taxon>
        <taxon>Spirosoma</taxon>
    </lineage>
</organism>
<evidence type="ECO:0000313" key="1">
    <source>
        <dbReference type="EMBL" id="SFF15019.1"/>
    </source>
</evidence>
<reference evidence="1 2" key="1">
    <citation type="submission" date="2016-10" db="EMBL/GenBank/DDBJ databases">
        <authorList>
            <person name="de Groot N.N."/>
        </authorList>
    </citation>
    <scope>NUCLEOTIDE SEQUENCE [LARGE SCALE GENOMIC DNA]</scope>
    <source>
        <strain evidence="1 2">DSM 26130</strain>
    </source>
</reference>
<name>A0A1I2GD44_9BACT</name>
<evidence type="ECO:0000313" key="2">
    <source>
        <dbReference type="Proteomes" id="UP000198598"/>
    </source>
</evidence>
<dbReference type="AlphaFoldDB" id="A0A1I2GD44"/>
<dbReference type="EMBL" id="FOLQ01000031">
    <property type="protein sequence ID" value="SFF15019.1"/>
    <property type="molecule type" value="Genomic_DNA"/>
</dbReference>
<dbReference type="STRING" id="662367.SAMN05216167_13123"/>
<sequence>MEVEFGDKLLSGALNSSIMRKSGAGAKSGCLFLSSCTDSCIKGVLTVTIFLLNTASEKALLHLSGNKDDVTDE</sequence>
<protein>
    <submittedName>
        <fullName evidence="1">Uncharacterized protein</fullName>
    </submittedName>
</protein>
<proteinExistence type="predicted"/>
<dbReference type="Proteomes" id="UP000198598">
    <property type="component" value="Unassembled WGS sequence"/>
</dbReference>
<gene>
    <name evidence="1" type="ORF">SAMN05216167_13123</name>
</gene>
<accession>A0A1I2GD44</accession>
<keyword evidence="2" id="KW-1185">Reference proteome</keyword>